<dbReference type="EMBL" id="AJIL01000029">
    <property type="protein sequence ID" value="KNF01443.1"/>
    <property type="molecule type" value="Genomic_DNA"/>
</dbReference>
<evidence type="ECO:0000256" key="1">
    <source>
        <dbReference type="SAM" id="Phobius"/>
    </source>
</evidence>
<keyword evidence="1" id="KW-0812">Transmembrane</keyword>
<organism evidence="2 3">
    <name type="scientific">Puccinia striiformis f. sp. tritici PST-78</name>
    <dbReference type="NCBI Taxonomy" id="1165861"/>
    <lineage>
        <taxon>Eukaryota</taxon>
        <taxon>Fungi</taxon>
        <taxon>Dikarya</taxon>
        <taxon>Basidiomycota</taxon>
        <taxon>Pucciniomycotina</taxon>
        <taxon>Pucciniomycetes</taxon>
        <taxon>Pucciniales</taxon>
        <taxon>Pucciniaceae</taxon>
        <taxon>Puccinia</taxon>
    </lineage>
</organism>
<comment type="caution">
    <text evidence="2">The sequence shown here is derived from an EMBL/GenBank/DDBJ whole genome shotgun (WGS) entry which is preliminary data.</text>
</comment>
<accession>A0A0L0VQ82</accession>
<keyword evidence="1" id="KW-0472">Membrane</keyword>
<keyword evidence="1" id="KW-1133">Transmembrane helix</keyword>
<dbReference type="AlphaFoldDB" id="A0A0L0VQ82"/>
<gene>
    <name evidence="2" type="ORF">PSTG_05227</name>
</gene>
<evidence type="ECO:0000313" key="2">
    <source>
        <dbReference type="EMBL" id="KNF01443.1"/>
    </source>
</evidence>
<dbReference type="Proteomes" id="UP000054564">
    <property type="component" value="Unassembled WGS sequence"/>
</dbReference>
<name>A0A0L0VQ82_9BASI</name>
<reference evidence="3" key="1">
    <citation type="submission" date="2014-03" db="EMBL/GenBank/DDBJ databases">
        <title>The Genome Sequence of Puccinia striiformis f. sp. tritici PST-78.</title>
        <authorList>
            <consortium name="The Broad Institute Genome Sequencing Platform"/>
            <person name="Cuomo C."/>
            <person name="Hulbert S."/>
            <person name="Chen X."/>
            <person name="Walker B."/>
            <person name="Young S.K."/>
            <person name="Zeng Q."/>
            <person name="Gargeya S."/>
            <person name="Fitzgerald M."/>
            <person name="Haas B."/>
            <person name="Abouelleil A."/>
            <person name="Alvarado L."/>
            <person name="Arachchi H.M."/>
            <person name="Berlin A.M."/>
            <person name="Chapman S.B."/>
            <person name="Goldberg J."/>
            <person name="Griggs A."/>
            <person name="Gujja S."/>
            <person name="Hansen M."/>
            <person name="Howarth C."/>
            <person name="Imamovic A."/>
            <person name="Larimer J."/>
            <person name="McCowan C."/>
            <person name="Montmayeur A."/>
            <person name="Murphy C."/>
            <person name="Neiman D."/>
            <person name="Pearson M."/>
            <person name="Priest M."/>
            <person name="Roberts A."/>
            <person name="Saif S."/>
            <person name="Shea T."/>
            <person name="Sisk P."/>
            <person name="Sykes S."/>
            <person name="Wortman J."/>
            <person name="Nusbaum C."/>
            <person name="Birren B."/>
        </authorList>
    </citation>
    <scope>NUCLEOTIDE SEQUENCE [LARGE SCALE GENOMIC DNA]</scope>
    <source>
        <strain evidence="3">race PST-78</strain>
    </source>
</reference>
<keyword evidence="3" id="KW-1185">Reference proteome</keyword>
<protein>
    <submittedName>
        <fullName evidence="2">Uncharacterized protein</fullName>
    </submittedName>
</protein>
<proteinExistence type="predicted"/>
<feature type="transmembrane region" description="Helical" evidence="1">
    <location>
        <begin position="21"/>
        <end position="39"/>
    </location>
</feature>
<sequence length="57" mass="6582">MAQRLTRDWDLGLGNFQKFEIFSEVLLLLLCSIISLFVINNNKASRKLLCLKISLIK</sequence>
<evidence type="ECO:0000313" key="3">
    <source>
        <dbReference type="Proteomes" id="UP000054564"/>
    </source>
</evidence>